<dbReference type="Pfam" id="PF13302">
    <property type="entry name" value="Acetyltransf_3"/>
    <property type="match status" value="1"/>
</dbReference>
<feature type="domain" description="N-acetyltransferase" evidence="1">
    <location>
        <begin position="8"/>
        <end position="167"/>
    </location>
</feature>
<reference evidence="2 3" key="1">
    <citation type="submission" date="2020-02" db="EMBL/GenBank/DDBJ databases">
        <authorList>
            <person name="Zheng R.K."/>
            <person name="Sun C.M."/>
        </authorList>
    </citation>
    <scope>NUCLEOTIDE SEQUENCE [LARGE SCALE GENOMIC DNA]</scope>
    <source>
        <strain evidence="3">rifampicinis</strain>
    </source>
</reference>
<dbReference type="GO" id="GO:0016747">
    <property type="term" value="F:acyltransferase activity, transferring groups other than amino-acyl groups"/>
    <property type="evidence" value="ECO:0007669"/>
    <property type="project" value="InterPro"/>
</dbReference>
<organism evidence="2 3">
    <name type="scientific">Phototrophicus methaneseepsis</name>
    <dbReference type="NCBI Taxonomy" id="2710758"/>
    <lineage>
        <taxon>Bacteria</taxon>
        <taxon>Bacillati</taxon>
        <taxon>Chloroflexota</taxon>
        <taxon>Candidatus Thermofontia</taxon>
        <taxon>Phototrophicales</taxon>
        <taxon>Phototrophicaceae</taxon>
        <taxon>Phototrophicus</taxon>
    </lineage>
</organism>
<dbReference type="KEGG" id="pmet:G4Y79_23660"/>
<dbReference type="PANTHER" id="PTHR43792:SF1">
    <property type="entry name" value="N-ACETYLTRANSFERASE DOMAIN-CONTAINING PROTEIN"/>
    <property type="match status" value="1"/>
</dbReference>
<gene>
    <name evidence="2" type="ORF">G4Y79_23660</name>
</gene>
<proteinExistence type="predicted"/>
<evidence type="ECO:0000313" key="2">
    <source>
        <dbReference type="EMBL" id="QPC82648.1"/>
    </source>
</evidence>
<keyword evidence="3" id="KW-1185">Reference proteome</keyword>
<dbReference type="PROSITE" id="PS51186">
    <property type="entry name" value="GNAT"/>
    <property type="match status" value="1"/>
</dbReference>
<name>A0A7S8IF77_9CHLR</name>
<dbReference type="InterPro" id="IPR000182">
    <property type="entry name" value="GNAT_dom"/>
</dbReference>
<evidence type="ECO:0000313" key="3">
    <source>
        <dbReference type="Proteomes" id="UP000594468"/>
    </source>
</evidence>
<dbReference type="AlphaFoldDB" id="A0A7S8IF77"/>
<dbReference type="SUPFAM" id="SSF55729">
    <property type="entry name" value="Acyl-CoA N-acyltransferases (Nat)"/>
    <property type="match status" value="1"/>
</dbReference>
<dbReference type="Proteomes" id="UP000594468">
    <property type="component" value="Chromosome"/>
</dbReference>
<sequence>MMYETERLYARHLRPEDLDDLAALCADPIAMQYMDDGETLPRDMCAKWIDICQEKYAKRGYGTSAIIEKGSDAFVGFCGVVRPPENDFDEIIYALAQPYWGKGYATEIARGMLDYVFSISQLDKIYATIYSENTASLKVMDKLNMHFEKDELQDDGHITKYYVIERPSDERGPSIK</sequence>
<keyword evidence="2" id="KW-0808">Transferase</keyword>
<dbReference type="InterPro" id="IPR016181">
    <property type="entry name" value="Acyl_CoA_acyltransferase"/>
</dbReference>
<protein>
    <submittedName>
        <fullName evidence="2">GNAT family N-acetyltransferase</fullName>
    </submittedName>
</protein>
<dbReference type="EMBL" id="CP062983">
    <property type="protein sequence ID" value="QPC82648.1"/>
    <property type="molecule type" value="Genomic_DNA"/>
</dbReference>
<dbReference type="InterPro" id="IPR051531">
    <property type="entry name" value="N-acetyltransferase"/>
</dbReference>
<accession>A0A7S8IF77</accession>
<dbReference type="RefSeq" id="WP_195170717.1">
    <property type="nucleotide sequence ID" value="NZ_CP062983.1"/>
</dbReference>
<dbReference type="Gene3D" id="3.40.630.30">
    <property type="match status" value="1"/>
</dbReference>
<dbReference type="PANTHER" id="PTHR43792">
    <property type="entry name" value="GNAT FAMILY, PUTATIVE (AFU_ORTHOLOGUE AFUA_3G00765)-RELATED-RELATED"/>
    <property type="match status" value="1"/>
</dbReference>
<evidence type="ECO:0000259" key="1">
    <source>
        <dbReference type="PROSITE" id="PS51186"/>
    </source>
</evidence>